<keyword evidence="2" id="KW-1185">Reference proteome</keyword>
<dbReference type="Proteomes" id="UP001064048">
    <property type="component" value="Chromosome 14"/>
</dbReference>
<proteinExistence type="predicted"/>
<comment type="caution">
    <text evidence="1">The sequence shown here is derived from an EMBL/GenBank/DDBJ whole genome shotgun (WGS) entry which is preliminary data.</text>
</comment>
<reference evidence="1 2" key="1">
    <citation type="journal article" date="2022" name="Genome Biol. Evol.">
        <title>The Spruce Budworm Genome: Reconstructing the Evolutionary History of Antifreeze Proteins.</title>
        <authorList>
            <person name="Beliveau C."/>
            <person name="Gagne P."/>
            <person name="Picq S."/>
            <person name="Vernygora O."/>
            <person name="Keeling C.I."/>
            <person name="Pinkney K."/>
            <person name="Doucet D."/>
            <person name="Wen F."/>
            <person name="Johnston J.S."/>
            <person name="Maaroufi H."/>
            <person name="Boyle B."/>
            <person name="Laroche J."/>
            <person name="Dewar K."/>
            <person name="Juretic N."/>
            <person name="Blackburn G."/>
            <person name="Nisole A."/>
            <person name="Brunet B."/>
            <person name="Brandao M."/>
            <person name="Lumley L."/>
            <person name="Duan J."/>
            <person name="Quan G."/>
            <person name="Lucarotti C.J."/>
            <person name="Roe A.D."/>
            <person name="Sperling F.A.H."/>
            <person name="Levesque R.C."/>
            <person name="Cusson M."/>
        </authorList>
    </citation>
    <scope>NUCLEOTIDE SEQUENCE [LARGE SCALE GENOMIC DNA]</scope>
    <source>
        <strain evidence="1">Glfc:IPQL:Cfum</strain>
    </source>
</reference>
<accession>A0ACC0J743</accession>
<organism evidence="1 2">
    <name type="scientific">Choristoneura fumiferana</name>
    <name type="common">Spruce budworm moth</name>
    <name type="synonym">Archips fumiferana</name>
    <dbReference type="NCBI Taxonomy" id="7141"/>
    <lineage>
        <taxon>Eukaryota</taxon>
        <taxon>Metazoa</taxon>
        <taxon>Ecdysozoa</taxon>
        <taxon>Arthropoda</taxon>
        <taxon>Hexapoda</taxon>
        <taxon>Insecta</taxon>
        <taxon>Pterygota</taxon>
        <taxon>Neoptera</taxon>
        <taxon>Endopterygota</taxon>
        <taxon>Lepidoptera</taxon>
        <taxon>Glossata</taxon>
        <taxon>Ditrysia</taxon>
        <taxon>Tortricoidea</taxon>
        <taxon>Tortricidae</taxon>
        <taxon>Tortricinae</taxon>
        <taxon>Choristoneura</taxon>
    </lineage>
</organism>
<evidence type="ECO:0000313" key="2">
    <source>
        <dbReference type="Proteomes" id="UP001064048"/>
    </source>
</evidence>
<sequence>MDTRLTAAIFLPAGSPPAVLPKQGIISKLQQPKRIESLEIIMKLLLTVVALVAFTHAAPTTHTLEIGSNGIVGSVSSPLVSIEVNILKDQEIPALVPGAVIDDDAESVAVVDTPIVDIHPVDVISVNPVIVEPYPIDVIAVSPPIIQPNPIDVISVSPPVVQPNPIDVISVNPVIVEPYPIDVIAVSPPIIQPNPIDVISVNPVIVEPNPIDVISVSPPIVQPNPIDVISVSPVLVEEPEPINVVDVTPGLASVEAGQTGSQIINVILNFVFGSDGSVSSVEVPQQTVNQLVGFARGL</sequence>
<dbReference type="EMBL" id="CM046114">
    <property type="protein sequence ID" value="KAI8419917.1"/>
    <property type="molecule type" value="Genomic_DNA"/>
</dbReference>
<evidence type="ECO:0000313" key="1">
    <source>
        <dbReference type="EMBL" id="KAI8419917.1"/>
    </source>
</evidence>
<gene>
    <name evidence="1" type="ORF">MSG28_008535</name>
</gene>
<protein>
    <submittedName>
        <fullName evidence="1">Uncharacterized protein</fullName>
    </submittedName>
</protein>
<name>A0ACC0J743_CHOFU</name>